<proteinExistence type="predicted"/>
<dbReference type="EMBL" id="CM044704">
    <property type="protein sequence ID" value="KAI5667624.1"/>
    <property type="molecule type" value="Genomic_DNA"/>
</dbReference>
<name>A0ACC0B4Q2_CATRO</name>
<dbReference type="Proteomes" id="UP001060085">
    <property type="component" value="Linkage Group LG04"/>
</dbReference>
<organism evidence="1 2">
    <name type="scientific">Catharanthus roseus</name>
    <name type="common">Madagascar periwinkle</name>
    <name type="synonym">Vinca rosea</name>
    <dbReference type="NCBI Taxonomy" id="4058"/>
    <lineage>
        <taxon>Eukaryota</taxon>
        <taxon>Viridiplantae</taxon>
        <taxon>Streptophyta</taxon>
        <taxon>Embryophyta</taxon>
        <taxon>Tracheophyta</taxon>
        <taxon>Spermatophyta</taxon>
        <taxon>Magnoliopsida</taxon>
        <taxon>eudicotyledons</taxon>
        <taxon>Gunneridae</taxon>
        <taxon>Pentapetalae</taxon>
        <taxon>asterids</taxon>
        <taxon>lamiids</taxon>
        <taxon>Gentianales</taxon>
        <taxon>Apocynaceae</taxon>
        <taxon>Rauvolfioideae</taxon>
        <taxon>Vinceae</taxon>
        <taxon>Catharanthinae</taxon>
        <taxon>Catharanthus</taxon>
    </lineage>
</organism>
<protein>
    <submittedName>
        <fullName evidence="1">Uncharacterized protein</fullName>
    </submittedName>
</protein>
<evidence type="ECO:0000313" key="2">
    <source>
        <dbReference type="Proteomes" id="UP001060085"/>
    </source>
</evidence>
<comment type="caution">
    <text evidence="1">The sequence shown here is derived from an EMBL/GenBank/DDBJ whole genome shotgun (WGS) entry which is preliminary data.</text>
</comment>
<keyword evidence="2" id="KW-1185">Reference proteome</keyword>
<evidence type="ECO:0000313" key="1">
    <source>
        <dbReference type="EMBL" id="KAI5667624.1"/>
    </source>
</evidence>
<reference evidence="2" key="1">
    <citation type="journal article" date="2023" name="Nat. Plants">
        <title>Single-cell RNA sequencing provides a high-resolution roadmap for understanding the multicellular compartmentation of specialized metabolism.</title>
        <authorList>
            <person name="Sun S."/>
            <person name="Shen X."/>
            <person name="Li Y."/>
            <person name="Li Y."/>
            <person name="Wang S."/>
            <person name="Li R."/>
            <person name="Zhang H."/>
            <person name="Shen G."/>
            <person name="Guo B."/>
            <person name="Wei J."/>
            <person name="Xu J."/>
            <person name="St-Pierre B."/>
            <person name="Chen S."/>
            <person name="Sun C."/>
        </authorList>
    </citation>
    <scope>NUCLEOTIDE SEQUENCE [LARGE SCALE GENOMIC DNA]</scope>
</reference>
<sequence length="124" mass="14172">MGHRQSNALFSSIPYYYYMTRLDKTHLRLDPILNSSRSHLLVILAFLFVALLADTLDSAELEEEPLLDLDVTRTPIDNSKIINCSLFSPILADDPKLKTSKKLPKEGDAFDVKRMKSRRHIQKG</sequence>
<gene>
    <name evidence="1" type="ORF">M9H77_17477</name>
</gene>
<accession>A0ACC0B4Q2</accession>